<evidence type="ECO:0000313" key="2">
    <source>
        <dbReference type="EnsemblPlants" id="OGLUM07G10070.1"/>
    </source>
</evidence>
<reference evidence="2" key="2">
    <citation type="submission" date="2018-05" db="EMBL/GenBank/DDBJ databases">
        <title>OgluRS3 (Oryza glumaepatula Reference Sequence Version 3).</title>
        <authorList>
            <person name="Zhang J."/>
            <person name="Kudrna D."/>
            <person name="Lee S."/>
            <person name="Talag J."/>
            <person name="Welchert J."/>
            <person name="Wing R.A."/>
        </authorList>
    </citation>
    <scope>NUCLEOTIDE SEQUENCE [LARGE SCALE GENOMIC DNA]</scope>
</reference>
<feature type="region of interest" description="Disordered" evidence="1">
    <location>
        <begin position="1"/>
        <end position="23"/>
    </location>
</feature>
<name>A0A0E0AIE2_9ORYZ</name>
<dbReference type="Gramene" id="OGLUM07G10070.1">
    <property type="protein sequence ID" value="OGLUM07G10070.1"/>
    <property type="gene ID" value="OGLUM07G10070"/>
</dbReference>
<protein>
    <submittedName>
        <fullName evidence="2">Uncharacterized protein</fullName>
    </submittedName>
</protein>
<evidence type="ECO:0000313" key="3">
    <source>
        <dbReference type="Proteomes" id="UP000026961"/>
    </source>
</evidence>
<dbReference type="AlphaFoldDB" id="A0A0E0AIE2"/>
<evidence type="ECO:0000256" key="1">
    <source>
        <dbReference type="SAM" id="MobiDB-lite"/>
    </source>
</evidence>
<proteinExistence type="predicted"/>
<sequence length="88" mass="9748">MPPAGKELEPHGGFPAARAPPHRTTIAAARLLERAREKGIREKRMGFGFCPSAIDRRLEPRDGFPAARVPPRWTTVIATIARKVKPEL</sequence>
<feature type="compositionally biased region" description="Basic and acidic residues" evidence="1">
    <location>
        <begin position="1"/>
        <end position="10"/>
    </location>
</feature>
<organism evidence="2">
    <name type="scientific">Oryza glumipatula</name>
    <dbReference type="NCBI Taxonomy" id="40148"/>
    <lineage>
        <taxon>Eukaryota</taxon>
        <taxon>Viridiplantae</taxon>
        <taxon>Streptophyta</taxon>
        <taxon>Embryophyta</taxon>
        <taxon>Tracheophyta</taxon>
        <taxon>Spermatophyta</taxon>
        <taxon>Magnoliopsida</taxon>
        <taxon>Liliopsida</taxon>
        <taxon>Poales</taxon>
        <taxon>Poaceae</taxon>
        <taxon>BOP clade</taxon>
        <taxon>Oryzoideae</taxon>
        <taxon>Oryzeae</taxon>
        <taxon>Oryzinae</taxon>
        <taxon>Oryza</taxon>
    </lineage>
</organism>
<dbReference type="EnsemblPlants" id="OGLUM07G10070.1">
    <property type="protein sequence ID" value="OGLUM07G10070.1"/>
    <property type="gene ID" value="OGLUM07G10070"/>
</dbReference>
<accession>A0A0E0AIE2</accession>
<reference evidence="2" key="1">
    <citation type="submission" date="2015-04" db="UniProtKB">
        <authorList>
            <consortium name="EnsemblPlants"/>
        </authorList>
    </citation>
    <scope>IDENTIFICATION</scope>
</reference>
<keyword evidence="3" id="KW-1185">Reference proteome</keyword>
<dbReference type="Proteomes" id="UP000026961">
    <property type="component" value="Chromosome 7"/>
</dbReference>
<dbReference type="HOGENOM" id="CLU_2472726_0_0_1"/>